<dbReference type="EMBL" id="BONR01000001">
    <property type="protein sequence ID" value="GIG54036.1"/>
    <property type="molecule type" value="Genomic_DNA"/>
</dbReference>
<keyword evidence="2" id="KW-0812">Transmembrane</keyword>
<evidence type="ECO:0000256" key="1">
    <source>
        <dbReference type="SAM" id="MobiDB-lite"/>
    </source>
</evidence>
<dbReference type="RefSeq" id="WP_203653503.1">
    <property type="nucleotide sequence ID" value="NZ_BONR01000001.1"/>
</dbReference>
<dbReference type="Proteomes" id="UP000652354">
    <property type="component" value="Unassembled WGS sequence"/>
</dbReference>
<feature type="transmembrane region" description="Helical" evidence="2">
    <location>
        <begin position="107"/>
        <end position="126"/>
    </location>
</feature>
<evidence type="ECO:0008006" key="5">
    <source>
        <dbReference type="Google" id="ProtNLM"/>
    </source>
</evidence>
<feature type="transmembrane region" description="Helical" evidence="2">
    <location>
        <begin position="138"/>
        <end position="164"/>
    </location>
</feature>
<feature type="region of interest" description="Disordered" evidence="1">
    <location>
        <begin position="1"/>
        <end position="63"/>
    </location>
</feature>
<gene>
    <name evidence="3" type="ORF">Dac01nite_07880</name>
</gene>
<name>A0A919Q361_9MICO</name>
<organism evidence="3 4">
    <name type="scientific">Demequina activiva</name>
    <dbReference type="NCBI Taxonomy" id="1582364"/>
    <lineage>
        <taxon>Bacteria</taxon>
        <taxon>Bacillati</taxon>
        <taxon>Actinomycetota</taxon>
        <taxon>Actinomycetes</taxon>
        <taxon>Micrococcales</taxon>
        <taxon>Demequinaceae</taxon>
        <taxon>Demequina</taxon>
    </lineage>
</organism>
<feature type="compositionally biased region" description="Basic and acidic residues" evidence="1">
    <location>
        <begin position="1"/>
        <end position="21"/>
    </location>
</feature>
<dbReference type="AlphaFoldDB" id="A0A919Q361"/>
<proteinExistence type="predicted"/>
<comment type="caution">
    <text evidence="3">The sequence shown here is derived from an EMBL/GenBank/DDBJ whole genome shotgun (WGS) entry which is preliminary data.</text>
</comment>
<evidence type="ECO:0000256" key="2">
    <source>
        <dbReference type="SAM" id="Phobius"/>
    </source>
</evidence>
<accession>A0A919Q361</accession>
<evidence type="ECO:0000313" key="3">
    <source>
        <dbReference type="EMBL" id="GIG54036.1"/>
    </source>
</evidence>
<protein>
    <recommendedName>
        <fullName evidence="5">DUF4190 domain-containing protein</fullName>
    </recommendedName>
</protein>
<reference evidence="3" key="1">
    <citation type="submission" date="2021-01" db="EMBL/GenBank/DDBJ databases">
        <title>Whole genome shotgun sequence of Demequina activiva NBRC 110675.</title>
        <authorList>
            <person name="Komaki H."/>
            <person name="Tamura T."/>
        </authorList>
    </citation>
    <scope>NUCLEOTIDE SEQUENCE</scope>
    <source>
        <strain evidence="3">NBRC 110675</strain>
    </source>
</reference>
<keyword evidence="2" id="KW-0472">Membrane</keyword>
<sequence length="168" mass="17250">MTQPDEHRPDEQGPDQPREDGAIVAPDDWYSGPAGATNPASTPVPLDGGPAVPPPHPGSRGEQALSLEGVTFDRATEHNRRAVVGMVLSGLALAGLLAWFVGFSTPVLVVLVLAISGMVLGVRGRAAARNGLATNKRLALAAIITGAVAVVGIIAIYGLLLYALSQFG</sequence>
<feature type="transmembrane region" description="Helical" evidence="2">
    <location>
        <begin position="82"/>
        <end position="101"/>
    </location>
</feature>
<evidence type="ECO:0000313" key="4">
    <source>
        <dbReference type="Proteomes" id="UP000652354"/>
    </source>
</evidence>
<keyword evidence="4" id="KW-1185">Reference proteome</keyword>
<keyword evidence="2" id="KW-1133">Transmembrane helix</keyword>